<protein>
    <submittedName>
        <fullName evidence="1">Uncharacterized protein</fullName>
    </submittedName>
</protein>
<organism evidence="1 2">
    <name type="scientific">Trifolium pratense</name>
    <name type="common">Red clover</name>
    <dbReference type="NCBI Taxonomy" id="57577"/>
    <lineage>
        <taxon>Eukaryota</taxon>
        <taxon>Viridiplantae</taxon>
        <taxon>Streptophyta</taxon>
        <taxon>Embryophyta</taxon>
        <taxon>Tracheophyta</taxon>
        <taxon>Spermatophyta</taxon>
        <taxon>Magnoliopsida</taxon>
        <taxon>eudicotyledons</taxon>
        <taxon>Gunneridae</taxon>
        <taxon>Pentapetalae</taxon>
        <taxon>rosids</taxon>
        <taxon>fabids</taxon>
        <taxon>Fabales</taxon>
        <taxon>Fabaceae</taxon>
        <taxon>Papilionoideae</taxon>
        <taxon>50 kb inversion clade</taxon>
        <taxon>NPAAA clade</taxon>
        <taxon>Hologalegina</taxon>
        <taxon>IRL clade</taxon>
        <taxon>Trifolieae</taxon>
        <taxon>Trifolium</taxon>
    </lineage>
</organism>
<sequence>MEEELKIHFRNVIRKCLEKHDEEDRNDASKLYKKESFILKPNYPPHGDDDDNSKVIILGDYKWTFAASHVGTSLQFELSPDDNNPMLKFYALNTVAIIHPHDYMLTQCSDRFHSLCDGYPIYSFHCEEGFLDDEGNVKVELQTQIFGENVFQPLLVKKYRVELLLDKMHIVNIICSKFFKKTIDNMKSLIQDENKWPRFCTFIEESDQFSMGQMICEKEDVIKEALVHHFFLDAVLTSPLLMEILYDGYESINANNTAVKFVRIEGDLFELVDDDVPSLFKRVVGKEYKPIYPTIVTQFGCMIVEIFVLDYLFRNKIEKNFTQSELDRT</sequence>
<proteinExistence type="predicted"/>
<comment type="caution">
    <text evidence="1">The sequence shown here is derived from an EMBL/GenBank/DDBJ whole genome shotgun (WGS) entry which is preliminary data.</text>
</comment>
<dbReference type="Proteomes" id="UP001177021">
    <property type="component" value="Unassembled WGS sequence"/>
</dbReference>
<accession>A0ACB0J4P7</accession>
<gene>
    <name evidence="1" type="ORF">MILVUS5_LOCUS9863</name>
</gene>
<keyword evidence="2" id="KW-1185">Reference proteome</keyword>
<evidence type="ECO:0000313" key="2">
    <source>
        <dbReference type="Proteomes" id="UP001177021"/>
    </source>
</evidence>
<name>A0ACB0J4P7_TRIPR</name>
<evidence type="ECO:0000313" key="1">
    <source>
        <dbReference type="EMBL" id="CAJ2639921.1"/>
    </source>
</evidence>
<dbReference type="EMBL" id="CASHSV030000024">
    <property type="protein sequence ID" value="CAJ2639921.1"/>
    <property type="molecule type" value="Genomic_DNA"/>
</dbReference>
<reference evidence="1" key="1">
    <citation type="submission" date="2023-10" db="EMBL/GenBank/DDBJ databases">
        <authorList>
            <person name="Rodriguez Cubillos JULIANA M."/>
            <person name="De Vega J."/>
        </authorList>
    </citation>
    <scope>NUCLEOTIDE SEQUENCE</scope>
</reference>